<dbReference type="Proteomes" id="UP000601223">
    <property type="component" value="Unassembled WGS sequence"/>
</dbReference>
<dbReference type="GO" id="GO:0006269">
    <property type="term" value="P:DNA replication, synthesis of primer"/>
    <property type="evidence" value="ECO:0007669"/>
    <property type="project" value="UniProtKB-KW"/>
</dbReference>
<feature type="binding site" evidence="8">
    <location>
        <position position="388"/>
    </location>
    <ligand>
        <name>Zn(2+)</name>
        <dbReference type="ChEBI" id="CHEBI:29105"/>
        <label>1</label>
    </ligand>
</feature>
<evidence type="ECO:0000313" key="11">
    <source>
        <dbReference type="EMBL" id="GIF83867.1"/>
    </source>
</evidence>
<feature type="binding site" evidence="8">
    <location>
        <position position="391"/>
    </location>
    <ligand>
        <name>Zn(2+)</name>
        <dbReference type="ChEBI" id="CHEBI:29105"/>
        <label>1</label>
    </ligand>
</feature>
<dbReference type="GO" id="GO:1990077">
    <property type="term" value="C:primosome complex"/>
    <property type="evidence" value="ECO:0007669"/>
    <property type="project" value="UniProtKB-UniRule"/>
</dbReference>
<evidence type="ECO:0000256" key="4">
    <source>
        <dbReference type="ARBA" id="ARBA00022741"/>
    </source>
</evidence>
<feature type="binding site" evidence="8">
    <location>
        <position position="415"/>
    </location>
    <ligand>
        <name>Zn(2+)</name>
        <dbReference type="ChEBI" id="CHEBI:29105"/>
        <label>2</label>
    </ligand>
</feature>
<organism evidence="11 12">
    <name type="scientific">Catellatospora bangladeshensis</name>
    <dbReference type="NCBI Taxonomy" id="310355"/>
    <lineage>
        <taxon>Bacteria</taxon>
        <taxon>Bacillati</taxon>
        <taxon>Actinomycetota</taxon>
        <taxon>Actinomycetes</taxon>
        <taxon>Micromonosporales</taxon>
        <taxon>Micromonosporaceae</taxon>
        <taxon>Catellatospora</taxon>
    </lineage>
</organism>
<comment type="cofactor">
    <cofactor evidence="8">
        <name>Zn(2+)</name>
        <dbReference type="ChEBI" id="CHEBI:29105"/>
    </cofactor>
    <text evidence="8">Binds 2 zinc ions per subunit.</text>
</comment>
<dbReference type="GO" id="GO:0003677">
    <property type="term" value="F:DNA binding"/>
    <property type="evidence" value="ECO:0007669"/>
    <property type="project" value="UniProtKB-UniRule"/>
</dbReference>
<comment type="function">
    <text evidence="8">Initiates the restart of stalled replication forks, which reloads the replicative helicase on sites other than the origin of replication. Recognizes and binds to abandoned replication forks and remodels them to uncover a helicase loading site. Promotes assembly of the primosome at these replication forks.</text>
</comment>
<keyword evidence="4 8" id="KW-0547">Nucleotide-binding</keyword>
<keyword evidence="12" id="KW-1185">Reference proteome</keyword>
<keyword evidence="2 8" id="KW-0235">DNA replication</keyword>
<feature type="binding site" evidence="8">
    <location>
        <position position="400"/>
    </location>
    <ligand>
        <name>Zn(2+)</name>
        <dbReference type="ChEBI" id="CHEBI:29105"/>
        <label>2</label>
    </ligand>
</feature>
<dbReference type="GO" id="GO:0006270">
    <property type="term" value="P:DNA replication initiation"/>
    <property type="evidence" value="ECO:0007669"/>
    <property type="project" value="TreeGrafter"/>
</dbReference>
<dbReference type="EMBL" id="BONF01000032">
    <property type="protein sequence ID" value="GIF83867.1"/>
    <property type="molecule type" value="Genomic_DNA"/>
</dbReference>
<evidence type="ECO:0000256" key="8">
    <source>
        <dbReference type="HAMAP-Rule" id="MF_00983"/>
    </source>
</evidence>
<dbReference type="AlphaFoldDB" id="A0A8J3JF91"/>
<feature type="binding site" evidence="8">
    <location>
        <position position="418"/>
    </location>
    <ligand>
        <name>Zn(2+)</name>
        <dbReference type="ChEBI" id="CHEBI:29105"/>
        <label>2</label>
    </ligand>
</feature>
<keyword evidence="3 8" id="KW-0479">Metal-binding</keyword>
<comment type="caution">
    <text evidence="8">As this protein does not have any detectable helicase domains, it probably does not have helicase activity.</text>
</comment>
<comment type="subunit">
    <text evidence="8">Component of the replication restart primosome.</text>
</comment>
<keyword evidence="6 8" id="KW-0067">ATP-binding</keyword>
<evidence type="ECO:0000256" key="3">
    <source>
        <dbReference type="ARBA" id="ARBA00022723"/>
    </source>
</evidence>
<name>A0A8J3JF91_9ACTN</name>
<protein>
    <recommendedName>
        <fullName evidence="8">Probable replication restart protein PriA</fullName>
    </recommendedName>
    <alternativeName>
        <fullName evidence="8">Putative ATP-dependent DNA helicase PriA</fullName>
    </alternativeName>
</protein>
<keyword evidence="1 8" id="KW-0639">Primosome</keyword>
<evidence type="ECO:0000256" key="7">
    <source>
        <dbReference type="ARBA" id="ARBA00023125"/>
    </source>
</evidence>
<dbReference type="Gene3D" id="3.40.50.300">
    <property type="entry name" value="P-loop containing nucleotide triphosphate hydrolases"/>
    <property type="match status" value="1"/>
</dbReference>
<feature type="binding site" evidence="8">
    <location>
        <position position="427"/>
    </location>
    <ligand>
        <name>Zn(2+)</name>
        <dbReference type="ChEBI" id="CHEBI:29105"/>
        <label>1</label>
    </ligand>
</feature>
<comment type="caution">
    <text evidence="11">The sequence shown here is derived from an EMBL/GenBank/DDBJ whole genome shotgun (WGS) entry which is preliminary data.</text>
</comment>
<sequence length="654" mass="69136">MTARAKQDREPAGSLAVARVCVDVPLPHLDRTFDYRVPADLDGKARPGTRVKVRFSGQLVDGWLLERVEETAHEGRLAWLEKVVSAEPVLDPQVVRAAREVADRYAGSLADVLRLAVPPRQAKVEAEPGVPSPDGVPDAPPSDGWRRYPAGEPFLRALAEGRSPRAVWSALPGEQWPARIAEAVAATLHSGRGAVVVVADARDLERLDAALTALLGPDRHVALSAALGPSERYRRFLRARRGQAAAVVGTRSAALAPVAELGLVALWDDGDDLHAEPRSPYPHVRQILLTRAQQTGAAVLVGGFARTAEAQLLLATGWAKEVAAHRDQVRRAAPAVLPADDSQLARDPAAASARLPSVAWQAAREALAANAPVLVQVPRRGYVPAVSCQDCRERARCTRCSGPLALGGSGSVAACRWCARPAAGWTCPACGGRRLRAAVTGVRRTAEELGRALPGVPVRTSGKDAVLATVPAEAALVLSTPGAEPVAEGGYGAVLLLDSWALLTRADLRATEEAARRWFNAAALARPGERGGKVVVVADGGLATVQALVRWDPAWLAERELGERRELGFPPAARLASLTGPAAAVSEFLDVARLPDGVQVLGPLPVGEDEERMLLRTARGGGLALAKALHDAAGVRSLRKAAHPVRIQLDPHEL</sequence>
<evidence type="ECO:0000259" key="10">
    <source>
        <dbReference type="Pfam" id="PF17764"/>
    </source>
</evidence>
<dbReference type="GO" id="GO:0008270">
    <property type="term" value="F:zinc ion binding"/>
    <property type="evidence" value="ECO:0007669"/>
    <property type="project" value="UniProtKB-UniRule"/>
</dbReference>
<evidence type="ECO:0000256" key="9">
    <source>
        <dbReference type="SAM" id="MobiDB-lite"/>
    </source>
</evidence>
<feature type="region of interest" description="Disordered" evidence="9">
    <location>
        <begin position="124"/>
        <end position="145"/>
    </location>
</feature>
<feature type="binding site" evidence="8">
    <location>
        <position position="430"/>
    </location>
    <ligand>
        <name>Zn(2+)</name>
        <dbReference type="ChEBI" id="CHEBI:29105"/>
        <label>1</label>
    </ligand>
</feature>
<dbReference type="InterPro" id="IPR005259">
    <property type="entry name" value="PriA"/>
</dbReference>
<feature type="binding site" evidence="8">
    <location>
        <position position="397"/>
    </location>
    <ligand>
        <name>Zn(2+)</name>
        <dbReference type="ChEBI" id="CHEBI:29105"/>
        <label>2</label>
    </ligand>
</feature>
<dbReference type="InterPro" id="IPR042115">
    <property type="entry name" value="PriA_3primeBD_sf"/>
</dbReference>
<dbReference type="Pfam" id="PF17764">
    <property type="entry name" value="PriA_3primeBD"/>
    <property type="match status" value="1"/>
</dbReference>
<evidence type="ECO:0000256" key="2">
    <source>
        <dbReference type="ARBA" id="ARBA00022705"/>
    </source>
</evidence>
<evidence type="ECO:0000256" key="6">
    <source>
        <dbReference type="ARBA" id="ARBA00022840"/>
    </source>
</evidence>
<dbReference type="Gene3D" id="3.40.1440.60">
    <property type="entry name" value="PriA, 3(prime) DNA-binding domain"/>
    <property type="match status" value="1"/>
</dbReference>
<dbReference type="GO" id="GO:0006310">
    <property type="term" value="P:DNA recombination"/>
    <property type="evidence" value="ECO:0007669"/>
    <property type="project" value="InterPro"/>
</dbReference>
<dbReference type="GO" id="GO:0005524">
    <property type="term" value="F:ATP binding"/>
    <property type="evidence" value="ECO:0007669"/>
    <property type="project" value="UniProtKB-UniRule"/>
</dbReference>
<dbReference type="InterPro" id="IPR027417">
    <property type="entry name" value="P-loop_NTPase"/>
</dbReference>
<dbReference type="GO" id="GO:0043138">
    <property type="term" value="F:3'-5' DNA helicase activity"/>
    <property type="evidence" value="ECO:0007669"/>
    <property type="project" value="TreeGrafter"/>
</dbReference>
<evidence type="ECO:0000256" key="5">
    <source>
        <dbReference type="ARBA" id="ARBA00022833"/>
    </source>
</evidence>
<dbReference type="InterPro" id="IPR041222">
    <property type="entry name" value="PriA_3primeBD"/>
</dbReference>
<accession>A0A8J3JF91</accession>
<dbReference type="GO" id="GO:0006302">
    <property type="term" value="P:double-strand break repair"/>
    <property type="evidence" value="ECO:0007669"/>
    <property type="project" value="InterPro"/>
</dbReference>
<reference evidence="11 12" key="1">
    <citation type="submission" date="2021-01" db="EMBL/GenBank/DDBJ databases">
        <title>Whole genome shotgun sequence of Catellatospora bangladeshensis NBRC 107357.</title>
        <authorList>
            <person name="Komaki H."/>
            <person name="Tamura T."/>
        </authorList>
    </citation>
    <scope>NUCLEOTIDE SEQUENCE [LARGE SCALE GENOMIC DNA]</scope>
    <source>
        <strain evidence="11 12">NBRC 107357</strain>
    </source>
</reference>
<dbReference type="PANTHER" id="PTHR30580">
    <property type="entry name" value="PRIMOSOMAL PROTEIN N"/>
    <property type="match status" value="1"/>
</dbReference>
<dbReference type="HAMAP" id="MF_00983">
    <property type="entry name" value="PriA"/>
    <property type="match status" value="1"/>
</dbReference>
<gene>
    <name evidence="11" type="primary">priA_2</name>
    <name evidence="8" type="synonym">priA</name>
    <name evidence="11" type="ORF">Cba03nite_52160</name>
</gene>
<comment type="similarity">
    <text evidence="8">Belongs to the helicase family. PriA subfamily.</text>
</comment>
<keyword evidence="5 8" id="KW-0862">Zinc</keyword>
<dbReference type="PANTHER" id="PTHR30580:SF0">
    <property type="entry name" value="PRIMOSOMAL PROTEIN N"/>
    <property type="match status" value="1"/>
</dbReference>
<keyword evidence="7 8" id="KW-0238">DNA-binding</keyword>
<proteinExistence type="inferred from homology"/>
<evidence type="ECO:0000313" key="12">
    <source>
        <dbReference type="Proteomes" id="UP000601223"/>
    </source>
</evidence>
<evidence type="ECO:0000256" key="1">
    <source>
        <dbReference type="ARBA" id="ARBA00022515"/>
    </source>
</evidence>
<feature type="domain" description="Primosomal protein N' 3' DNA-binding" evidence="10">
    <location>
        <begin position="19"/>
        <end position="118"/>
    </location>
</feature>